<accession>A0A0K2W8T0</accession>
<evidence type="ECO:0000313" key="7">
    <source>
        <dbReference type="EMBL" id="CEG62422.1"/>
    </source>
</evidence>
<dbReference type="PANTHER" id="PTHR30349">
    <property type="entry name" value="PHAGE INTEGRASE-RELATED"/>
    <property type="match status" value="1"/>
</dbReference>
<dbReference type="AlphaFoldDB" id="A0A0K2W8T0"/>
<keyword evidence="3" id="KW-0233">DNA recombination</keyword>
<sequence>MKTQQYDKKLKKWMYDFVYEGKRHRKKGFKTKREAEYAGNEKFNELTKGLYLDNDLSFYDYFKNWCETFKQPNVTPITYKSYKAAIKHIGNHSFSQTSLKSLTRNMYQQFINEFSKTHSKETIRKLNGYIRSSLDDAVYEGLLPKNITYKVTFKGSNPPKDEQSKFINLVEYETLKQYFKSQNNRSSLALFIMICTGCRISGVLNMKYEYINQVKNELFIDERKNDVSPRTLTIAKDDMRHITSMIEKLKLNTKGLLFNSFSTTLTINAVNKQLKQTCKLHGIKQITSHALRHTHCSYLLANDVSIYYISKRLGHKNISVTTEIYSHLLEEKYLEENNKAIEILSAM</sequence>
<dbReference type="CDD" id="cd01189">
    <property type="entry name" value="INT_ICEBs1_C_like"/>
    <property type="match status" value="1"/>
</dbReference>
<dbReference type="EMBL" id="LN623525">
    <property type="protein sequence ID" value="CEG62422.1"/>
    <property type="molecule type" value="Genomic_DNA"/>
</dbReference>
<dbReference type="GO" id="GO:0006310">
    <property type="term" value="P:DNA recombination"/>
    <property type="evidence" value="ECO:0007669"/>
    <property type="project" value="UniProtKB-KW"/>
</dbReference>
<name>A0A0K2W8T0_STASA</name>
<dbReference type="SUPFAM" id="SSF56349">
    <property type="entry name" value="DNA breaking-rejoining enzymes"/>
    <property type="match status" value="1"/>
</dbReference>
<protein>
    <submittedName>
        <fullName evidence="7">Integrase</fullName>
    </submittedName>
</protein>
<evidence type="ECO:0000259" key="5">
    <source>
        <dbReference type="PROSITE" id="PS51898"/>
    </source>
</evidence>
<dbReference type="PROSITE" id="PS51898">
    <property type="entry name" value="TYR_RECOMBINASE"/>
    <property type="match status" value="1"/>
</dbReference>
<comment type="similarity">
    <text evidence="1">Belongs to the 'phage' integrase family.</text>
</comment>
<dbReference type="PROSITE" id="PS51900">
    <property type="entry name" value="CB"/>
    <property type="match status" value="1"/>
</dbReference>
<dbReference type="Pfam" id="PF13102">
    <property type="entry name" value="Phage_int_SAM_5"/>
    <property type="match status" value="1"/>
</dbReference>
<dbReference type="RefSeq" id="WP_069793620.1">
    <property type="nucleotide sequence ID" value="NZ_CP149859.1"/>
</dbReference>
<dbReference type="Gene3D" id="1.10.150.130">
    <property type="match status" value="1"/>
</dbReference>
<dbReference type="GO" id="GO:0015074">
    <property type="term" value="P:DNA integration"/>
    <property type="evidence" value="ECO:0007669"/>
    <property type="project" value="InterPro"/>
</dbReference>
<proteinExistence type="inferred from homology"/>
<dbReference type="InterPro" id="IPR025269">
    <property type="entry name" value="SAM-like_dom"/>
</dbReference>
<reference evidence="7" key="1">
    <citation type="journal article" date="2017" name="Antimicrob. Agents Chemother.">
        <title>A Novel erm(44) Gene Variant from a Human Staphylococcus saprophyticus Isolate Confers Resistance to Macrolides and Lincosamides but Not Streptogramins.</title>
        <authorList>
            <person name="Strauss C."/>
            <person name="Hu Y."/>
            <person name="Coates A."/>
            <person name="Perreten V."/>
        </authorList>
    </citation>
    <scope>NUCLEOTIDE SEQUENCE</scope>
    <source>
        <strain evidence="7">N041</strain>
    </source>
</reference>
<evidence type="ECO:0000259" key="6">
    <source>
        <dbReference type="PROSITE" id="PS51900"/>
    </source>
</evidence>
<evidence type="ECO:0000256" key="4">
    <source>
        <dbReference type="PROSITE-ProRule" id="PRU01248"/>
    </source>
</evidence>
<organism evidence="7">
    <name type="scientific">Staphylococcus saprophyticus</name>
    <dbReference type="NCBI Taxonomy" id="29385"/>
    <lineage>
        <taxon>Bacteria</taxon>
        <taxon>Bacillati</taxon>
        <taxon>Bacillota</taxon>
        <taxon>Bacilli</taxon>
        <taxon>Bacillales</taxon>
        <taxon>Staphylococcaceae</taxon>
        <taxon>Staphylococcus</taxon>
    </lineage>
</organism>
<evidence type="ECO:0000256" key="1">
    <source>
        <dbReference type="ARBA" id="ARBA00008857"/>
    </source>
</evidence>
<dbReference type="InterPro" id="IPR011010">
    <property type="entry name" value="DNA_brk_join_enz"/>
</dbReference>
<keyword evidence="2 4" id="KW-0238">DNA-binding</keyword>
<dbReference type="InterPro" id="IPR010998">
    <property type="entry name" value="Integrase_recombinase_N"/>
</dbReference>
<feature type="domain" description="Core-binding (CB)" evidence="6">
    <location>
        <begin position="56"/>
        <end position="138"/>
    </location>
</feature>
<dbReference type="InterPro" id="IPR002104">
    <property type="entry name" value="Integrase_catalytic"/>
</dbReference>
<dbReference type="Gene3D" id="1.10.443.10">
    <property type="entry name" value="Intergrase catalytic core"/>
    <property type="match status" value="1"/>
</dbReference>
<evidence type="ECO:0000256" key="2">
    <source>
        <dbReference type="ARBA" id="ARBA00023125"/>
    </source>
</evidence>
<dbReference type="InterPro" id="IPR013762">
    <property type="entry name" value="Integrase-like_cat_sf"/>
</dbReference>
<dbReference type="GO" id="GO:0003677">
    <property type="term" value="F:DNA binding"/>
    <property type="evidence" value="ECO:0007669"/>
    <property type="project" value="UniProtKB-UniRule"/>
</dbReference>
<evidence type="ECO:0000256" key="3">
    <source>
        <dbReference type="ARBA" id="ARBA00023172"/>
    </source>
</evidence>
<feature type="domain" description="Tyr recombinase" evidence="5">
    <location>
        <begin position="162"/>
        <end position="339"/>
    </location>
</feature>
<dbReference type="InterPro" id="IPR044068">
    <property type="entry name" value="CB"/>
</dbReference>
<dbReference type="Pfam" id="PF00589">
    <property type="entry name" value="Phage_integrase"/>
    <property type="match status" value="1"/>
</dbReference>
<dbReference type="InterPro" id="IPR050090">
    <property type="entry name" value="Tyrosine_recombinase_XerCD"/>
</dbReference>
<dbReference type="PANTHER" id="PTHR30349:SF64">
    <property type="entry name" value="PROPHAGE INTEGRASE INTD-RELATED"/>
    <property type="match status" value="1"/>
</dbReference>